<dbReference type="SUPFAM" id="SSF56672">
    <property type="entry name" value="DNA/RNA polymerases"/>
    <property type="match status" value="1"/>
</dbReference>
<dbReference type="CDD" id="cd01647">
    <property type="entry name" value="RT_LTR"/>
    <property type="match status" value="1"/>
</dbReference>
<evidence type="ECO:0008006" key="3">
    <source>
        <dbReference type="Google" id="ProtNLM"/>
    </source>
</evidence>
<protein>
    <recommendedName>
        <fullName evidence="3">Transposon Ty3-I Gag-Pol polyprotein</fullName>
    </recommendedName>
</protein>
<comment type="caution">
    <text evidence="1">The sequence shown here is derived from an EMBL/GenBank/DDBJ whole genome shotgun (WGS) entry which is preliminary data.</text>
</comment>
<dbReference type="AlphaFoldDB" id="A0A438BMV6"/>
<dbReference type="EMBL" id="QGNW01002715">
    <property type="protein sequence ID" value="RVW12259.1"/>
    <property type="molecule type" value="Genomic_DNA"/>
</dbReference>
<evidence type="ECO:0000313" key="1">
    <source>
        <dbReference type="EMBL" id="RVW12259.1"/>
    </source>
</evidence>
<dbReference type="PANTHER" id="PTHR24559">
    <property type="entry name" value="TRANSPOSON TY3-I GAG-POL POLYPROTEIN"/>
    <property type="match status" value="1"/>
</dbReference>
<dbReference type="PANTHER" id="PTHR24559:SF457">
    <property type="entry name" value="RNA-DIRECTED DNA POLYMERASE HOMOLOG"/>
    <property type="match status" value="1"/>
</dbReference>
<dbReference type="InterPro" id="IPR043502">
    <property type="entry name" value="DNA/RNA_pol_sf"/>
</dbReference>
<sequence>MSLHGPKDMPSIVQHRLQLLPHVRPVKQKLRRLHSQWSLKDNKVKVCVNFRDLNKDNAKNDFPLSHIHMLVNNTISHSLLSFMDGFSGYNQILMALEDMEKTVFIIEWGVYCYRVMSFGLKNDRADHLVALERFFERIRQFRLRLNPKKCTFGVTSRKLLGYMLDDLVKERAIYYLSKRMLEYEMRYILMERFCLALSIKGRVFAGHLASLLVSDSGVIDDDFLDEGIVIVTRLPGWESRIVPAYCYLIDDVEIHDDFTWYYDIYQFLIFDTYPKVATTKDKRALRQ</sequence>
<dbReference type="Gene3D" id="3.30.70.270">
    <property type="match status" value="1"/>
</dbReference>
<dbReference type="Proteomes" id="UP000288805">
    <property type="component" value="Unassembled WGS sequence"/>
</dbReference>
<proteinExistence type="predicted"/>
<organism evidence="1 2">
    <name type="scientific">Vitis vinifera</name>
    <name type="common">Grape</name>
    <dbReference type="NCBI Taxonomy" id="29760"/>
    <lineage>
        <taxon>Eukaryota</taxon>
        <taxon>Viridiplantae</taxon>
        <taxon>Streptophyta</taxon>
        <taxon>Embryophyta</taxon>
        <taxon>Tracheophyta</taxon>
        <taxon>Spermatophyta</taxon>
        <taxon>Magnoliopsida</taxon>
        <taxon>eudicotyledons</taxon>
        <taxon>Gunneridae</taxon>
        <taxon>Pentapetalae</taxon>
        <taxon>rosids</taxon>
        <taxon>Vitales</taxon>
        <taxon>Vitaceae</taxon>
        <taxon>Viteae</taxon>
        <taxon>Vitis</taxon>
    </lineage>
</organism>
<evidence type="ECO:0000313" key="2">
    <source>
        <dbReference type="Proteomes" id="UP000288805"/>
    </source>
</evidence>
<dbReference type="InterPro" id="IPR053134">
    <property type="entry name" value="RNA-dir_DNA_polymerase"/>
</dbReference>
<dbReference type="InterPro" id="IPR043128">
    <property type="entry name" value="Rev_trsase/Diguanyl_cyclase"/>
</dbReference>
<gene>
    <name evidence="1" type="ORF">CK203_115442</name>
</gene>
<name>A0A438BMV6_VITVI</name>
<accession>A0A438BMV6</accession>
<reference evidence="1 2" key="1">
    <citation type="journal article" date="2018" name="PLoS Genet.">
        <title>Population sequencing reveals clonal diversity and ancestral inbreeding in the grapevine cultivar Chardonnay.</title>
        <authorList>
            <person name="Roach M.J."/>
            <person name="Johnson D.L."/>
            <person name="Bohlmann J."/>
            <person name="van Vuuren H.J."/>
            <person name="Jones S.J."/>
            <person name="Pretorius I.S."/>
            <person name="Schmidt S.A."/>
            <person name="Borneman A.R."/>
        </authorList>
    </citation>
    <scope>NUCLEOTIDE SEQUENCE [LARGE SCALE GENOMIC DNA]</scope>
    <source>
        <strain evidence="2">cv. Chardonnay</strain>
        <tissue evidence="1">Leaf</tissue>
    </source>
</reference>